<proteinExistence type="predicted"/>
<dbReference type="RefSeq" id="WP_041896300.1">
    <property type="nucleotide sequence ID" value="NZ_CP010086.2"/>
</dbReference>
<reference evidence="2" key="1">
    <citation type="submission" date="2014-12" db="EMBL/GenBank/DDBJ databases">
        <title>Genome sequence of Clostridium beijerinckii strain 59B.</title>
        <authorList>
            <person name="Little G.T."/>
            <person name="Minton N.P."/>
        </authorList>
    </citation>
    <scope>NUCLEOTIDE SEQUENCE [LARGE SCALE GENOMIC DNA]</scope>
    <source>
        <strain evidence="2">59B</strain>
    </source>
</reference>
<sequence length="66" mass="7482">MKNIPTRNKNYAFVKCFIRNLMAMILRLKVVPSMLVQSSPLRLASWMQLVILESSIIISLETGTTA</sequence>
<dbReference type="AlphaFoldDB" id="A0A0B5QQ50"/>
<gene>
    <name evidence="1" type="ORF">LF65_02428</name>
</gene>
<dbReference type="KEGG" id="cbei:LF65_02428"/>
<evidence type="ECO:0000313" key="2">
    <source>
        <dbReference type="Proteomes" id="UP000031866"/>
    </source>
</evidence>
<accession>A0A0B5QQ50</accession>
<name>A0A0B5QQ50_CLOBE</name>
<protein>
    <submittedName>
        <fullName evidence="1">Uncharacterized protein</fullName>
    </submittedName>
</protein>
<evidence type="ECO:0000313" key="1">
    <source>
        <dbReference type="EMBL" id="AJG99013.1"/>
    </source>
</evidence>
<organism evidence="1 2">
    <name type="scientific">Clostridium beijerinckii</name>
    <name type="common">Clostridium MP</name>
    <dbReference type="NCBI Taxonomy" id="1520"/>
    <lineage>
        <taxon>Bacteria</taxon>
        <taxon>Bacillati</taxon>
        <taxon>Bacillota</taxon>
        <taxon>Clostridia</taxon>
        <taxon>Eubacteriales</taxon>
        <taxon>Clostridiaceae</taxon>
        <taxon>Clostridium</taxon>
    </lineage>
</organism>
<dbReference type="EMBL" id="CP010086">
    <property type="protein sequence ID" value="AJG99013.1"/>
    <property type="molecule type" value="Genomic_DNA"/>
</dbReference>
<dbReference type="Proteomes" id="UP000031866">
    <property type="component" value="Chromosome"/>
</dbReference>